<organism evidence="2 3">
    <name type="scientific">Oceanotoga teriensis</name>
    <dbReference type="NCBI Taxonomy" id="515440"/>
    <lineage>
        <taxon>Bacteria</taxon>
        <taxon>Thermotogati</taxon>
        <taxon>Thermotogota</taxon>
        <taxon>Thermotogae</taxon>
        <taxon>Petrotogales</taxon>
        <taxon>Petrotogaceae</taxon>
        <taxon>Oceanotoga</taxon>
    </lineage>
</organism>
<sequence>MEELKGATSLLLSYYDVLITSIWVLLPIAIFLTFFAKLSSKISIFFIGFFGAYSFLIPYLLKLEQIRNLIDQYSDYKFVIYLIVSFVFGMIFYSIVKLAMSIGGLLLGGFLGYNIGTFLITKDSKWLKDIPINSEYIPWIFFAIIGIILALIISKNYEKIISGLSVIFGAFLMSFYTFYILETYAGLKIGNNDIAIGMNKLSNQEFFAMFIVFIIYMVIGFYSMRVTSKKFD</sequence>
<evidence type="ECO:0008006" key="4">
    <source>
        <dbReference type="Google" id="ProtNLM"/>
    </source>
</evidence>
<reference evidence="2 3" key="1">
    <citation type="submission" date="2018-05" db="EMBL/GenBank/DDBJ databases">
        <title>Genomic Encyclopedia of Type Strains, Phase IV (KMG-IV): sequencing the most valuable type-strain genomes for metagenomic binning, comparative biology and taxonomic classification.</title>
        <authorList>
            <person name="Goeker M."/>
        </authorList>
    </citation>
    <scope>NUCLEOTIDE SEQUENCE [LARGE SCALE GENOMIC DNA]</scope>
    <source>
        <strain evidence="2 3">DSM 24906</strain>
    </source>
</reference>
<dbReference type="AlphaFoldDB" id="A0AA45C4Y2"/>
<evidence type="ECO:0000256" key="1">
    <source>
        <dbReference type="SAM" id="Phobius"/>
    </source>
</evidence>
<feature type="transmembrane region" description="Helical" evidence="1">
    <location>
        <begin position="206"/>
        <end position="224"/>
    </location>
</feature>
<proteinExistence type="predicted"/>
<dbReference type="RefSeq" id="WP_109606223.1">
    <property type="nucleotide sequence ID" value="NZ_JAMHJO010000018.1"/>
</dbReference>
<keyword evidence="1" id="KW-0472">Membrane</keyword>
<evidence type="ECO:0000313" key="2">
    <source>
        <dbReference type="EMBL" id="PWJ87535.1"/>
    </source>
</evidence>
<keyword evidence="3" id="KW-1185">Reference proteome</keyword>
<protein>
    <recommendedName>
        <fullName evidence="4">DUF4203 domain-containing protein</fullName>
    </recommendedName>
</protein>
<keyword evidence="1" id="KW-0812">Transmembrane</keyword>
<feature type="transmembrane region" description="Helical" evidence="1">
    <location>
        <begin position="160"/>
        <end position="181"/>
    </location>
</feature>
<accession>A0AA45C4Y2</accession>
<feature type="transmembrane region" description="Helical" evidence="1">
    <location>
        <begin position="12"/>
        <end position="35"/>
    </location>
</feature>
<feature type="transmembrane region" description="Helical" evidence="1">
    <location>
        <begin position="102"/>
        <end position="121"/>
    </location>
</feature>
<name>A0AA45C4Y2_9BACT</name>
<feature type="transmembrane region" description="Helical" evidence="1">
    <location>
        <begin position="76"/>
        <end position="95"/>
    </location>
</feature>
<comment type="caution">
    <text evidence="2">The sequence shown here is derived from an EMBL/GenBank/DDBJ whole genome shotgun (WGS) entry which is preliminary data.</text>
</comment>
<evidence type="ECO:0000313" key="3">
    <source>
        <dbReference type="Proteomes" id="UP000245921"/>
    </source>
</evidence>
<keyword evidence="1" id="KW-1133">Transmembrane helix</keyword>
<dbReference type="EMBL" id="QGGI01000023">
    <property type="protein sequence ID" value="PWJ87535.1"/>
    <property type="molecule type" value="Genomic_DNA"/>
</dbReference>
<dbReference type="Proteomes" id="UP000245921">
    <property type="component" value="Unassembled WGS sequence"/>
</dbReference>
<feature type="transmembrane region" description="Helical" evidence="1">
    <location>
        <begin position="42"/>
        <end position="61"/>
    </location>
</feature>
<gene>
    <name evidence="2" type="ORF">C7380_12316</name>
</gene>
<feature type="transmembrane region" description="Helical" evidence="1">
    <location>
        <begin position="136"/>
        <end position="153"/>
    </location>
</feature>